<dbReference type="RefSeq" id="WP_089831977.1">
    <property type="nucleotide sequence ID" value="NZ_FNBN01000002.1"/>
</dbReference>
<sequence>MKKIIYTITSLVLVSSMMLSSCTKDFTKINTDPNGTPTALPQQLLAPALVGALTTTMLRNRSFNNELMQVTVDPSDAEGRVFRYDYRPGVSDGLYNGLYSELTNFKDIYKVASQELNYNKSYMGISLICQSWIYSILTDTYGDIPYFESNLAKDSAIYEPKFDKQKDIYTDIFSKLDTANVLLSAATAILPSSDPVYGGNVANWRKFGNTLYLRLLMRVSAKVEMAEFCKAKIKQIVETYPIMASNDESAILRWTGTGPYSSPLLSVREQDFRQPGLASFFIDHLSDWNDPRIDIPTYGVGGINRWGIAPYSGNYQGIPSGYAPGENPVKKCYFYSNTSTSSLMTEPLTGMIMNYAELKFILAEAALKGWISGSPETYYNDGALASITLWLPAWPKKITDFLVEADIQWMDSLTFDEKMERIHLQKYYALFLVDFQQWFEYRRTGHPILPKGAGLKNNGVMPARMVYPVYVQSTNPTNYKLAVANQGPDQIYTQVWWQKP</sequence>
<reference evidence="2 3" key="1">
    <citation type="submission" date="2016-10" db="EMBL/GenBank/DDBJ databases">
        <authorList>
            <person name="de Groot N.N."/>
        </authorList>
    </citation>
    <scope>NUCLEOTIDE SEQUENCE [LARGE SCALE GENOMIC DNA]</scope>
    <source>
        <strain evidence="2 3">DSM 527</strain>
    </source>
</reference>
<organism evidence="2 3">
    <name type="scientific">Chitinophaga filiformis</name>
    <name type="common">Myxococcus filiformis</name>
    <name type="synonym">Flexibacter filiformis</name>
    <dbReference type="NCBI Taxonomy" id="104663"/>
    <lineage>
        <taxon>Bacteria</taxon>
        <taxon>Pseudomonadati</taxon>
        <taxon>Bacteroidota</taxon>
        <taxon>Chitinophagia</taxon>
        <taxon>Chitinophagales</taxon>
        <taxon>Chitinophagaceae</taxon>
        <taxon>Chitinophaga</taxon>
    </lineage>
</organism>
<name>A0A1G7P9C1_CHIFI</name>
<evidence type="ECO:0000256" key="1">
    <source>
        <dbReference type="SAM" id="SignalP"/>
    </source>
</evidence>
<keyword evidence="1" id="KW-0732">Signal</keyword>
<proteinExistence type="predicted"/>
<dbReference type="InterPro" id="IPR011990">
    <property type="entry name" value="TPR-like_helical_dom_sf"/>
</dbReference>
<dbReference type="EMBL" id="FNBN01000002">
    <property type="protein sequence ID" value="SDF82199.1"/>
    <property type="molecule type" value="Genomic_DNA"/>
</dbReference>
<dbReference type="Proteomes" id="UP000199045">
    <property type="component" value="Unassembled WGS sequence"/>
</dbReference>
<evidence type="ECO:0000313" key="3">
    <source>
        <dbReference type="Proteomes" id="UP000199045"/>
    </source>
</evidence>
<feature type="chain" id="PRO_5011764089" evidence="1">
    <location>
        <begin position="22"/>
        <end position="500"/>
    </location>
</feature>
<dbReference type="PROSITE" id="PS51257">
    <property type="entry name" value="PROKAR_LIPOPROTEIN"/>
    <property type="match status" value="1"/>
</dbReference>
<dbReference type="Gene3D" id="1.25.40.390">
    <property type="match status" value="1"/>
</dbReference>
<accession>A0A1G7P9C1</accession>
<feature type="signal peptide" evidence="1">
    <location>
        <begin position="1"/>
        <end position="21"/>
    </location>
</feature>
<dbReference type="STRING" id="104663.SAMN04488121_1021093"/>
<protein>
    <submittedName>
        <fullName evidence="2">Starch-binding associating with outer membrane</fullName>
    </submittedName>
</protein>
<dbReference type="OrthoDB" id="9766256at2"/>
<dbReference type="SUPFAM" id="SSF48452">
    <property type="entry name" value="TPR-like"/>
    <property type="match status" value="1"/>
</dbReference>
<dbReference type="AlphaFoldDB" id="A0A1G7P9C1"/>
<dbReference type="InterPro" id="IPR041662">
    <property type="entry name" value="SusD-like_2"/>
</dbReference>
<gene>
    <name evidence="2" type="ORF">SAMN04488121_1021093</name>
</gene>
<evidence type="ECO:0000313" key="2">
    <source>
        <dbReference type="EMBL" id="SDF82199.1"/>
    </source>
</evidence>
<dbReference type="Pfam" id="PF12771">
    <property type="entry name" value="SusD-like_2"/>
    <property type="match status" value="1"/>
</dbReference>